<protein>
    <submittedName>
        <fullName evidence="1">Sucrase ferredoxin</fullName>
    </submittedName>
</protein>
<sequence>MTIENLTCSALSAVDEPLPGTAAHVKGWLCVEHPGAWGRDVLDDAVLGRNLSIELARRTAAADVRLMLIRRVGRTVPITHRTVLLANSRPSQSWCERMTITSLDQLLEIDLGRLGGPAPGIGAAVEAPPVLVCVHGKRDQCCARLGRPIAAALAQRFPAAVWECSHTGGHRFAPSMILLPSGYTYGRLDIERSGDVVKAAHGGEVSIDGLRGRSCYSAVGQAAEVAVRQTVLAGADDLTVIESSADPVVVHRDGRRWAVKVTTEPLAPRPASCGAVLKPGEAVVVESVREL</sequence>
<reference evidence="1 2" key="1">
    <citation type="submission" date="2019-07" db="EMBL/GenBank/DDBJ databases">
        <title>Rhodococcus cavernicolus sp. nov., isolated from a cave.</title>
        <authorList>
            <person name="Lee S.D."/>
        </authorList>
    </citation>
    <scope>NUCLEOTIDE SEQUENCE [LARGE SCALE GENOMIC DNA]</scope>
    <source>
        <strain evidence="1 2">C1-24</strain>
    </source>
</reference>
<comment type="caution">
    <text evidence="1">The sequence shown here is derived from an EMBL/GenBank/DDBJ whole genome shotgun (WGS) entry which is preliminary data.</text>
</comment>
<dbReference type="AlphaFoldDB" id="A0A5A7S984"/>
<dbReference type="OrthoDB" id="3399139at2"/>
<dbReference type="Pfam" id="PF06999">
    <property type="entry name" value="Suc_Fer-like"/>
    <property type="match status" value="1"/>
</dbReference>
<evidence type="ECO:0000313" key="1">
    <source>
        <dbReference type="EMBL" id="KAA0022718.1"/>
    </source>
</evidence>
<organism evidence="1 2">
    <name type="scientific">Antrihabitans cavernicola</name>
    <dbReference type="NCBI Taxonomy" id="2495913"/>
    <lineage>
        <taxon>Bacteria</taxon>
        <taxon>Bacillati</taxon>
        <taxon>Actinomycetota</taxon>
        <taxon>Actinomycetes</taxon>
        <taxon>Mycobacteriales</taxon>
        <taxon>Nocardiaceae</taxon>
        <taxon>Antrihabitans</taxon>
    </lineage>
</organism>
<keyword evidence="2" id="KW-1185">Reference proteome</keyword>
<evidence type="ECO:0000313" key="2">
    <source>
        <dbReference type="Proteomes" id="UP000322244"/>
    </source>
</evidence>
<dbReference type="RefSeq" id="WP_149430772.1">
    <property type="nucleotide sequence ID" value="NZ_VLNY01000005.1"/>
</dbReference>
<dbReference type="CDD" id="cd03062">
    <property type="entry name" value="TRX_Fd_Sucrase"/>
    <property type="match status" value="1"/>
</dbReference>
<dbReference type="PANTHER" id="PTHR31902:SF22">
    <property type="entry name" value="SLL1203 PROTEIN"/>
    <property type="match status" value="1"/>
</dbReference>
<name>A0A5A7S984_9NOCA</name>
<accession>A0A5A7S984</accession>
<dbReference type="SUPFAM" id="SSF52833">
    <property type="entry name" value="Thioredoxin-like"/>
    <property type="match status" value="1"/>
</dbReference>
<dbReference type="InterPro" id="IPR036249">
    <property type="entry name" value="Thioredoxin-like_sf"/>
</dbReference>
<proteinExistence type="predicted"/>
<dbReference type="EMBL" id="VLNY01000005">
    <property type="protein sequence ID" value="KAA0022718.1"/>
    <property type="molecule type" value="Genomic_DNA"/>
</dbReference>
<dbReference type="Gene3D" id="3.40.30.10">
    <property type="entry name" value="Glutaredoxin"/>
    <property type="match status" value="1"/>
</dbReference>
<gene>
    <name evidence="1" type="ORF">FOY51_13650</name>
</gene>
<dbReference type="PANTHER" id="PTHR31902">
    <property type="entry name" value="ACTIN PATCHES DISTAL PROTEIN 1"/>
    <property type="match status" value="1"/>
</dbReference>
<dbReference type="InterPro" id="IPR009737">
    <property type="entry name" value="Aim32/Apd1-like"/>
</dbReference>
<dbReference type="Proteomes" id="UP000322244">
    <property type="component" value="Unassembled WGS sequence"/>
</dbReference>